<keyword evidence="4" id="KW-1185">Reference proteome</keyword>
<evidence type="ECO:0000313" key="3">
    <source>
        <dbReference type="EMBL" id="GIZ38340.1"/>
    </source>
</evidence>
<comment type="caution">
    <text evidence="3">The sequence shown here is derived from an EMBL/GenBank/DDBJ whole genome shotgun (WGS) entry which is preliminary data.</text>
</comment>
<feature type="compositionally biased region" description="Low complexity" evidence="1">
    <location>
        <begin position="30"/>
        <end position="57"/>
    </location>
</feature>
<dbReference type="Proteomes" id="UP000825890">
    <property type="component" value="Unassembled WGS sequence"/>
</dbReference>
<evidence type="ECO:0000256" key="2">
    <source>
        <dbReference type="SAM" id="SignalP"/>
    </source>
</evidence>
<feature type="region of interest" description="Disordered" evidence="1">
    <location>
        <begin position="30"/>
        <end position="67"/>
    </location>
</feature>
<dbReference type="EMBL" id="BOLY01000001">
    <property type="protein sequence ID" value="GIZ38340.1"/>
    <property type="molecule type" value="Genomic_DNA"/>
</dbReference>
<feature type="chain" id="PRO_5040181785" evidence="2">
    <location>
        <begin position="17"/>
        <end position="96"/>
    </location>
</feature>
<gene>
    <name evidence="3" type="ORF">CKM354_000176000</name>
</gene>
<sequence>MKVLLLLLAAATVSFAQFFNFIPWITIPDVPDQNNDDPNNNDNPDNNSNPDNPFNKNGDPIFPQPGDCSNFELPRTLYCSPDVSKYAKTLLVTRLG</sequence>
<dbReference type="RefSeq" id="XP_044652827.1">
    <property type="nucleotide sequence ID" value="XM_044796892.1"/>
</dbReference>
<evidence type="ECO:0000256" key="1">
    <source>
        <dbReference type="SAM" id="MobiDB-lite"/>
    </source>
</evidence>
<accession>A0A9P3FD98</accession>
<feature type="signal peptide" evidence="2">
    <location>
        <begin position="1"/>
        <end position="16"/>
    </location>
</feature>
<organism evidence="3 4">
    <name type="scientific">Cercospora kikuchii</name>
    <dbReference type="NCBI Taxonomy" id="84275"/>
    <lineage>
        <taxon>Eukaryota</taxon>
        <taxon>Fungi</taxon>
        <taxon>Dikarya</taxon>
        <taxon>Ascomycota</taxon>
        <taxon>Pezizomycotina</taxon>
        <taxon>Dothideomycetes</taxon>
        <taxon>Dothideomycetidae</taxon>
        <taxon>Mycosphaerellales</taxon>
        <taxon>Mycosphaerellaceae</taxon>
        <taxon>Cercospora</taxon>
    </lineage>
</organism>
<proteinExistence type="predicted"/>
<name>A0A9P3FD98_9PEZI</name>
<dbReference type="GeneID" id="68287335"/>
<reference evidence="3 4" key="1">
    <citation type="submission" date="2021-01" db="EMBL/GenBank/DDBJ databases">
        <title>Cercospora kikuchii MAFF 305040 whole genome shotgun sequence.</title>
        <authorList>
            <person name="Kashiwa T."/>
            <person name="Suzuki T."/>
        </authorList>
    </citation>
    <scope>NUCLEOTIDE SEQUENCE [LARGE SCALE GENOMIC DNA]</scope>
    <source>
        <strain evidence="3 4">MAFF 305040</strain>
    </source>
</reference>
<dbReference type="AlphaFoldDB" id="A0A9P3FD98"/>
<keyword evidence="2" id="KW-0732">Signal</keyword>
<protein>
    <submittedName>
        <fullName evidence="3">Uncharacterized protein</fullName>
    </submittedName>
</protein>
<evidence type="ECO:0000313" key="4">
    <source>
        <dbReference type="Proteomes" id="UP000825890"/>
    </source>
</evidence>